<dbReference type="PROSITE" id="PS51257">
    <property type="entry name" value="PROKAR_LIPOPROTEIN"/>
    <property type="match status" value="1"/>
</dbReference>
<gene>
    <name evidence="1" type="ORF">ISR29_01950</name>
</gene>
<dbReference type="AlphaFoldDB" id="A0A937J736"/>
<sequence length="659" mass="71893">MIRKYLLIFSLSFIIVGCGGGSETNPITVEVTMESSAEVVQYNETYTISWTSTGSQCYASGSWSGERPVSGSETFTAKTNGQVGYGMECRKNNIFAQAQAVVTLEKDFINSFDFKDEDVIEVLSIDHSDGSRHKISSHQVGDFNNDGSQDMLIAYRVDDPRDNAEDLHPRFFQILGGDELTTSELILDGCSSGEMMTTLDFNLDGIVDLAVLPTKSVKTISGEAVDSNICFFQGSESGLDVTSWNSLDYIDNSSTIDLNNFAVTSIDPVDISGDGYLDLLMWAKEGNNSTAGLPFYIVANTASNAFVQLSTDFINLDPYLPSNGCSQDILFLCSWQDFYGTSQIYFDEGISIDLIGSACNEDLSICSYTSFKERYDEGNDYNWSAASLDALTPSVNSGQSYSNKISIVDNNEDGFYDIFLLENNTKFSVFERVISGMNTQDTGDFLSLLSSAVKFTDDWILLDLDLDNDFDLLAPIDCYEQSCNNKKFYTYNKSFYESDVSTSAGDITFTASQGSTIITVNDIEHGANYGQLVTFSGAEGLGGAITAEILNGQFSITSTPSVDTYTVEVSTGATAEDTGNGGSVVVGTYVETTYIWSEEDVSATINFPGKTINTLWLDSDGDNDIDVISISESRSVVAGTNIPISSTYTIYHHKNDSLR</sequence>
<reference evidence="1" key="1">
    <citation type="submission" date="2020-10" db="EMBL/GenBank/DDBJ databases">
        <title>Microbiome of the Black Sea water column analyzed by genome centric metagenomics.</title>
        <authorList>
            <person name="Cabello-Yeves P.J."/>
            <person name="Callieri C."/>
            <person name="Picazo A."/>
            <person name="Mehrshad M."/>
            <person name="Haro-Moreno J.M."/>
            <person name="Roda-Garcia J."/>
            <person name="Dzembekova N."/>
            <person name="Slabakova V."/>
            <person name="Slabakova N."/>
            <person name="Moncheva S."/>
            <person name="Rodriguez-Valera F."/>
        </authorList>
    </citation>
    <scope>NUCLEOTIDE SEQUENCE</scope>
    <source>
        <strain evidence="1">BS30m-G43</strain>
    </source>
</reference>
<name>A0A937J736_9GAMM</name>
<proteinExistence type="predicted"/>
<protein>
    <submittedName>
        <fullName evidence="1">Uncharacterized protein</fullName>
    </submittedName>
</protein>
<dbReference type="SUPFAM" id="SSF69318">
    <property type="entry name" value="Integrin alpha N-terminal domain"/>
    <property type="match status" value="1"/>
</dbReference>
<dbReference type="Gene3D" id="2.40.30.20">
    <property type="match status" value="1"/>
</dbReference>
<dbReference type="Proteomes" id="UP000705230">
    <property type="component" value="Unassembled WGS sequence"/>
</dbReference>
<evidence type="ECO:0000313" key="2">
    <source>
        <dbReference type="Proteomes" id="UP000705230"/>
    </source>
</evidence>
<evidence type="ECO:0000313" key="1">
    <source>
        <dbReference type="EMBL" id="MBL6902945.1"/>
    </source>
</evidence>
<dbReference type="InterPro" id="IPR028994">
    <property type="entry name" value="Integrin_alpha_N"/>
</dbReference>
<accession>A0A937J736</accession>
<organism evidence="1 2">
    <name type="scientific">SAR86 cluster bacterium</name>
    <dbReference type="NCBI Taxonomy" id="2030880"/>
    <lineage>
        <taxon>Bacteria</taxon>
        <taxon>Pseudomonadati</taxon>
        <taxon>Pseudomonadota</taxon>
        <taxon>Gammaproteobacteria</taxon>
        <taxon>SAR86 cluster</taxon>
    </lineage>
</organism>
<dbReference type="Gene3D" id="2.130.10.130">
    <property type="entry name" value="Integrin alpha, N-terminal"/>
    <property type="match status" value="1"/>
</dbReference>
<dbReference type="InterPro" id="IPR023366">
    <property type="entry name" value="ATP_synth_asu-like_sf"/>
</dbReference>
<dbReference type="EMBL" id="JADHSG010000002">
    <property type="protein sequence ID" value="MBL6902945.1"/>
    <property type="molecule type" value="Genomic_DNA"/>
</dbReference>
<comment type="caution">
    <text evidence="1">The sequence shown here is derived from an EMBL/GenBank/DDBJ whole genome shotgun (WGS) entry which is preliminary data.</text>
</comment>